<evidence type="ECO:0000259" key="3">
    <source>
        <dbReference type="PROSITE" id="PS51206"/>
    </source>
</evidence>
<organism evidence="4 5">
    <name type="scientific">Limosilactobacillus albertensis</name>
    <dbReference type="NCBI Taxonomy" id="2759752"/>
    <lineage>
        <taxon>Bacteria</taxon>
        <taxon>Bacillati</taxon>
        <taxon>Bacillota</taxon>
        <taxon>Bacilli</taxon>
        <taxon>Lactobacillales</taxon>
        <taxon>Lactobacillaceae</taxon>
        <taxon>Limosilactobacillus</taxon>
    </lineage>
</organism>
<evidence type="ECO:0000256" key="2">
    <source>
        <dbReference type="ARBA" id="ARBA00022840"/>
    </source>
</evidence>
<evidence type="ECO:0000256" key="1">
    <source>
        <dbReference type="ARBA" id="ARBA00022741"/>
    </source>
</evidence>
<keyword evidence="5" id="KW-1185">Reference proteome</keyword>
<dbReference type="InterPro" id="IPR014818">
    <property type="entry name" value="Phage/plasmid_primase_P4_C"/>
</dbReference>
<protein>
    <submittedName>
        <fullName evidence="4">DNA primase</fullName>
    </submittedName>
</protein>
<dbReference type="RefSeq" id="WP_182597492.1">
    <property type="nucleotide sequence ID" value="NZ_JACIVC010000024.1"/>
</dbReference>
<dbReference type="SUPFAM" id="SSF52540">
    <property type="entry name" value="P-loop containing nucleoside triphosphate hydrolases"/>
    <property type="match status" value="1"/>
</dbReference>
<dbReference type="Pfam" id="PF19263">
    <property type="entry name" value="DUF5906"/>
    <property type="match status" value="1"/>
</dbReference>
<comment type="caution">
    <text evidence="4">The sequence shown here is derived from an EMBL/GenBank/DDBJ whole genome shotgun (WGS) entry which is preliminary data.</text>
</comment>
<keyword evidence="2" id="KW-0067">ATP-binding</keyword>
<dbReference type="InterPro" id="IPR027417">
    <property type="entry name" value="P-loop_NTPase"/>
</dbReference>
<dbReference type="PROSITE" id="PS51206">
    <property type="entry name" value="SF3_HELICASE_1"/>
    <property type="match status" value="1"/>
</dbReference>
<dbReference type="InterPro" id="IPR006500">
    <property type="entry name" value="Helicase_put_C_phage/plasmid"/>
</dbReference>
<sequence>MSKSLYGEIPADLQALFQEHQEQKKKAEQLPPTSTNDVLKILGQKGQEWRDDHIKVQHHKDGTQTKITRRVPARTIANYIKEVVITAVIGDSQKETDQAPLTLYNNDTGLYSNSERLLNKMILAVDNTTNKRFRSEIESWLTIEAPSRKREKDINLIPVGNGVYNKATNKLLPYPNMVFTSKVATNYNNEDIEEPSFNGWKFSEWLKELSDGNEAKEKLLWQLIACVIQNRFSSNVLFCLMDGGQGRTGKSTFEQLLMNLVGNDNYTSLKLEEFDKGFLLAQAFGASLIIGDDNNPKGYIDDGSTLKSIVTNELVLVNPKMQAPFSARFNATIVQSMNGFPRFKDTSGGLYRRFRLIKFNHQYPDTPAGRKIKDEYIYNQQLLEWILKKAINIPVDTIIQTKESQTALDDIQLENDIVLSFVNNELPSLKSTRLPVKFLFNLFRKYSDDNNTPTKMSRATFTRRIKPLMAQRGWKYNKRYRPSDYFKEEDAEMLKGTSYYDYNNVYKDRTNIQVVFVMES</sequence>
<dbReference type="Pfam" id="PF03288">
    <property type="entry name" value="Pox_D5"/>
    <property type="match status" value="1"/>
</dbReference>
<proteinExistence type="predicted"/>
<dbReference type="EMBL" id="JACIVC010000024">
    <property type="protein sequence ID" value="MBB1068753.1"/>
    <property type="molecule type" value="Genomic_DNA"/>
</dbReference>
<gene>
    <name evidence="4" type="ORF">H5S40_00890</name>
</gene>
<dbReference type="Proteomes" id="UP000518316">
    <property type="component" value="Unassembled WGS sequence"/>
</dbReference>
<name>A0A7W3TQ08_9LACO</name>
<evidence type="ECO:0000313" key="5">
    <source>
        <dbReference type="Proteomes" id="UP000518316"/>
    </source>
</evidence>
<evidence type="ECO:0000313" key="4">
    <source>
        <dbReference type="EMBL" id="MBB1068753.1"/>
    </source>
</evidence>
<accession>A0A7W3TQ08</accession>
<dbReference type="AlphaFoldDB" id="A0A7W3TQ08"/>
<dbReference type="InterPro" id="IPR045455">
    <property type="entry name" value="NrS-1_pol-like_helicase"/>
</dbReference>
<reference evidence="4 5" key="1">
    <citation type="submission" date="2020-07" db="EMBL/GenBank/DDBJ databases">
        <title>Description of Limosilactobacillus balticus sp. nov., Limosilactobacillus agrestis sp. nov., Limosilactobacillus albertensis sp. nov., Limosilactobacillus rudii sp. nov., Limosilactobacillus fastidiosus sp. nov., five novel Limosilactobacillus species isolated from the vertebrate gastrointestinal tract, and proposal of 6 subspecies of Limosilactobacillus reuteri adapted to the gastrointestinal tract of specific vertebrate hosts.</title>
        <authorList>
            <person name="Li F."/>
            <person name="Cheng C."/>
            <person name="Zheng J."/>
            <person name="Quevedo R.M."/>
            <person name="Li J."/>
            <person name="Roos S."/>
            <person name="Gaenzle M.G."/>
            <person name="Walter J."/>
        </authorList>
    </citation>
    <scope>NUCLEOTIDE SEQUENCE [LARGE SCALE GENOMIC DNA]</scope>
    <source>
        <strain evidence="4 5">RRLNB_1_1</strain>
    </source>
</reference>
<feature type="domain" description="SF3 helicase" evidence="3">
    <location>
        <begin position="215"/>
        <end position="372"/>
    </location>
</feature>
<dbReference type="Gene3D" id="3.40.50.300">
    <property type="entry name" value="P-loop containing nucleotide triphosphate hydrolases"/>
    <property type="match status" value="1"/>
</dbReference>
<dbReference type="InterPro" id="IPR004968">
    <property type="entry name" value="DNA_primase/NTPase_C"/>
</dbReference>
<keyword evidence="1" id="KW-0547">Nucleotide-binding</keyword>
<dbReference type="SMART" id="SM00885">
    <property type="entry name" value="D5_N"/>
    <property type="match status" value="1"/>
</dbReference>
<dbReference type="NCBIfam" id="TIGR01613">
    <property type="entry name" value="primase_Cterm"/>
    <property type="match status" value="1"/>
</dbReference>
<dbReference type="InterPro" id="IPR014015">
    <property type="entry name" value="Helicase_SF3_DNA-vir"/>
</dbReference>
<dbReference type="GO" id="GO:0005524">
    <property type="term" value="F:ATP binding"/>
    <property type="evidence" value="ECO:0007669"/>
    <property type="project" value="UniProtKB-KW"/>
</dbReference>